<evidence type="ECO:0000256" key="1">
    <source>
        <dbReference type="ARBA" id="ARBA00004442"/>
    </source>
</evidence>
<evidence type="ECO:0000256" key="5">
    <source>
        <dbReference type="ARBA" id="ARBA00022692"/>
    </source>
</evidence>
<evidence type="ECO:0000256" key="3">
    <source>
        <dbReference type="ARBA" id="ARBA00022448"/>
    </source>
</evidence>
<feature type="compositionally biased region" description="Gly residues" evidence="8">
    <location>
        <begin position="564"/>
        <end position="574"/>
    </location>
</feature>
<dbReference type="STRING" id="861299.J421_2015"/>
<dbReference type="RefSeq" id="WP_025411049.1">
    <property type="nucleotide sequence ID" value="NZ_CP007128.1"/>
</dbReference>
<dbReference type="SUPFAM" id="SSF56954">
    <property type="entry name" value="Outer membrane efflux proteins (OEP)"/>
    <property type="match status" value="1"/>
</dbReference>
<dbReference type="GO" id="GO:0015288">
    <property type="term" value="F:porin activity"/>
    <property type="evidence" value="ECO:0007669"/>
    <property type="project" value="TreeGrafter"/>
</dbReference>
<dbReference type="HOGENOM" id="CLU_445335_0_0_0"/>
<keyword evidence="3" id="KW-0813">Transport</keyword>
<dbReference type="EMBL" id="CP007128">
    <property type="protein sequence ID" value="AHG89552.1"/>
    <property type="molecule type" value="Genomic_DNA"/>
</dbReference>
<keyword evidence="6" id="KW-0472">Membrane</keyword>
<gene>
    <name evidence="10" type="ORF">J421_2015</name>
</gene>
<dbReference type="PATRIC" id="fig|861299.3.peg.2051"/>
<dbReference type="GO" id="GO:0015562">
    <property type="term" value="F:efflux transmembrane transporter activity"/>
    <property type="evidence" value="ECO:0007669"/>
    <property type="project" value="InterPro"/>
</dbReference>
<reference evidence="10 11" key="1">
    <citation type="journal article" date="2014" name="Genome Announc.">
        <title>Genome Sequence and Methylome of Soil Bacterium Gemmatirosa kalamazoonensis KBS708T, a Member of the Rarely Cultivated Gemmatimonadetes Phylum.</title>
        <authorList>
            <person name="Debruyn J.M."/>
            <person name="Radosevich M."/>
            <person name="Wommack K.E."/>
            <person name="Polson S.W."/>
            <person name="Hauser L.J."/>
            <person name="Fawaz M.N."/>
            <person name="Korlach J."/>
            <person name="Tsai Y.C."/>
        </authorList>
    </citation>
    <scope>NUCLEOTIDE SEQUENCE [LARGE SCALE GENOMIC DNA]</scope>
    <source>
        <strain evidence="10 11">KBS708</strain>
    </source>
</reference>
<evidence type="ECO:0000256" key="9">
    <source>
        <dbReference type="SAM" id="SignalP"/>
    </source>
</evidence>
<keyword evidence="11" id="KW-1185">Reference proteome</keyword>
<dbReference type="OrthoDB" id="6395775at2"/>
<dbReference type="InterPro" id="IPR051906">
    <property type="entry name" value="TolC-like"/>
</dbReference>
<dbReference type="Proteomes" id="UP000019151">
    <property type="component" value="Chromosome"/>
</dbReference>
<protein>
    <submittedName>
        <fullName evidence="10">Outer membrane efflux protein</fullName>
    </submittedName>
</protein>
<dbReference type="GO" id="GO:0009279">
    <property type="term" value="C:cell outer membrane"/>
    <property type="evidence" value="ECO:0007669"/>
    <property type="project" value="UniProtKB-SubCell"/>
</dbReference>
<dbReference type="PANTHER" id="PTHR30026">
    <property type="entry name" value="OUTER MEMBRANE PROTEIN TOLC"/>
    <property type="match status" value="1"/>
</dbReference>
<dbReference type="KEGG" id="gba:J421_2015"/>
<feature type="chain" id="PRO_5004794323" evidence="9">
    <location>
        <begin position="24"/>
        <end position="613"/>
    </location>
</feature>
<feature type="region of interest" description="Disordered" evidence="8">
    <location>
        <begin position="558"/>
        <end position="613"/>
    </location>
</feature>
<keyword evidence="9" id="KW-0732">Signal</keyword>
<evidence type="ECO:0000313" key="10">
    <source>
        <dbReference type="EMBL" id="AHG89552.1"/>
    </source>
</evidence>
<dbReference type="Gene3D" id="1.20.1600.10">
    <property type="entry name" value="Outer membrane efflux proteins (OEP)"/>
    <property type="match status" value="1"/>
</dbReference>
<dbReference type="AlphaFoldDB" id="W0RGI7"/>
<evidence type="ECO:0000256" key="2">
    <source>
        <dbReference type="ARBA" id="ARBA00007613"/>
    </source>
</evidence>
<dbReference type="InParanoid" id="W0RGI7"/>
<comment type="subcellular location">
    <subcellularLocation>
        <location evidence="1">Cell outer membrane</location>
    </subcellularLocation>
</comment>
<dbReference type="PANTHER" id="PTHR30026:SF20">
    <property type="entry name" value="OUTER MEMBRANE PROTEIN TOLC"/>
    <property type="match status" value="1"/>
</dbReference>
<dbReference type="eggNOG" id="COG1538">
    <property type="taxonomic scope" value="Bacteria"/>
</dbReference>
<keyword evidence="7" id="KW-0998">Cell outer membrane</keyword>
<feature type="signal peptide" evidence="9">
    <location>
        <begin position="1"/>
        <end position="23"/>
    </location>
</feature>
<keyword evidence="4" id="KW-1134">Transmembrane beta strand</keyword>
<dbReference type="InterPro" id="IPR003423">
    <property type="entry name" value="OMP_efflux"/>
</dbReference>
<feature type="compositionally biased region" description="Low complexity" evidence="8">
    <location>
        <begin position="575"/>
        <end position="606"/>
    </location>
</feature>
<organism evidence="10 11">
    <name type="scientific">Gemmatirosa kalamazoonensis</name>
    <dbReference type="NCBI Taxonomy" id="861299"/>
    <lineage>
        <taxon>Bacteria</taxon>
        <taxon>Pseudomonadati</taxon>
        <taxon>Gemmatimonadota</taxon>
        <taxon>Gemmatimonadia</taxon>
        <taxon>Gemmatimonadales</taxon>
        <taxon>Gemmatimonadaceae</taxon>
        <taxon>Gemmatirosa</taxon>
    </lineage>
</organism>
<accession>W0RGI7</accession>
<name>W0RGI7_9BACT</name>
<keyword evidence="5" id="KW-0812">Transmembrane</keyword>
<proteinExistence type="inferred from homology"/>
<comment type="similarity">
    <text evidence="2">Belongs to the outer membrane factor (OMF) (TC 1.B.17) family.</text>
</comment>
<evidence type="ECO:0000256" key="8">
    <source>
        <dbReference type="SAM" id="MobiDB-lite"/>
    </source>
</evidence>
<evidence type="ECO:0000256" key="7">
    <source>
        <dbReference type="ARBA" id="ARBA00023237"/>
    </source>
</evidence>
<dbReference type="Pfam" id="PF02321">
    <property type="entry name" value="OEP"/>
    <property type="match status" value="2"/>
</dbReference>
<evidence type="ECO:0000256" key="6">
    <source>
        <dbReference type="ARBA" id="ARBA00023136"/>
    </source>
</evidence>
<sequence length="613" mass="63698">MIARIAVPLAALVAVSGARLALAQQPVSAPAVTLSLDDAFRVAERESETVRVAEAGVLRARGQQYQARSQYLPQINGSANYQKTLQSQFQAITKQSAPPPDTSSGPKLSSLCTPEIPAGATAAERQAALQLAQTCGSSGADLSGISRIFASPYTFTLGLTGSQTLFAGGRIAAANQIANASKRVADIGVTAARAQLRLDVAQAYYNAVLADRLVTISESSYVQAERAFRQTSLGQQVGNVAEFDLLRAQVTRDNQRPVLIQARSQRDVAFLQLRQMLNLPTTQPLVLTTDLPLPPTPPAATLRTVTLPEPNAANAAPNAARGRAGLTNAAQGEGLLAVDPREVLAEDPRVASAIDSVLGVADTSARERAPSRQARENVTVQRNLLKQARAQRLPQIALSSAYQRISYPSGGLVPLPSGLNQFYPNWTAAISVSLPIFAGGRIRGDELVAEAGLREAEQSAKQTEEFAALDAQTAIAQLAQAEATWLASAGTAQQASRAYTISEVRYREGISTLVELSDSRLLLQQAQWNAVTAARDLQIARLKLSLLKDLPLSAAGGSAASRGSAGGSTGGSAAGGASSAGAAQGSSSTTTQQSAARASGGSQQAGLPGGGIP</sequence>
<dbReference type="GO" id="GO:1990281">
    <property type="term" value="C:efflux pump complex"/>
    <property type="evidence" value="ECO:0007669"/>
    <property type="project" value="TreeGrafter"/>
</dbReference>
<evidence type="ECO:0000256" key="4">
    <source>
        <dbReference type="ARBA" id="ARBA00022452"/>
    </source>
</evidence>
<evidence type="ECO:0000313" key="11">
    <source>
        <dbReference type="Proteomes" id="UP000019151"/>
    </source>
</evidence>